<feature type="non-terminal residue" evidence="1">
    <location>
        <position position="1"/>
    </location>
</feature>
<dbReference type="GO" id="GO:0016020">
    <property type="term" value="C:membrane"/>
    <property type="evidence" value="ECO:0007669"/>
    <property type="project" value="TreeGrafter"/>
</dbReference>
<comment type="caution">
    <text evidence="1">The sequence shown here is derived from an EMBL/GenBank/DDBJ whole genome shotgun (WGS) entry which is preliminary data.</text>
</comment>
<accession>A0A815JZF9</accession>
<proteinExistence type="predicted"/>
<dbReference type="GO" id="GO:0008474">
    <property type="term" value="F:palmitoyl-(protein) hydrolase activity"/>
    <property type="evidence" value="ECO:0007669"/>
    <property type="project" value="TreeGrafter"/>
</dbReference>
<sequence>MQSINSFFTNAQQQITSLYGFQDALLFQPNEPDTSRTIVQTPDVFHMPYETITIETPDNEKLHGFLIKQPSRTSERETLVFFHGNAGNIGHRLQNAHLLYRTCNINILLFDYRGYGKSTGMPSESGLYTDALAVYDYVRKRN</sequence>
<organism evidence="1 2">
    <name type="scientific">Adineta ricciae</name>
    <name type="common">Rotifer</name>
    <dbReference type="NCBI Taxonomy" id="249248"/>
    <lineage>
        <taxon>Eukaryota</taxon>
        <taxon>Metazoa</taxon>
        <taxon>Spiralia</taxon>
        <taxon>Gnathifera</taxon>
        <taxon>Rotifera</taxon>
        <taxon>Eurotatoria</taxon>
        <taxon>Bdelloidea</taxon>
        <taxon>Adinetida</taxon>
        <taxon>Adinetidae</taxon>
        <taxon>Adineta</taxon>
    </lineage>
</organism>
<dbReference type="AlphaFoldDB" id="A0A815JZF9"/>
<keyword evidence="2" id="KW-1185">Reference proteome</keyword>
<dbReference type="SUPFAM" id="SSF53474">
    <property type="entry name" value="alpha/beta-Hydrolases"/>
    <property type="match status" value="1"/>
</dbReference>
<name>A0A815JZF9_ADIRI</name>
<dbReference type="Gene3D" id="3.40.50.1820">
    <property type="entry name" value="alpha/beta hydrolase"/>
    <property type="match status" value="1"/>
</dbReference>
<protein>
    <recommendedName>
        <fullName evidence="3">Serine aminopeptidase S33 domain-containing protein</fullName>
    </recommendedName>
</protein>
<dbReference type="InterPro" id="IPR029058">
    <property type="entry name" value="AB_hydrolase_fold"/>
</dbReference>
<evidence type="ECO:0000313" key="2">
    <source>
        <dbReference type="Proteomes" id="UP000663828"/>
    </source>
</evidence>
<reference evidence="1" key="1">
    <citation type="submission" date="2021-02" db="EMBL/GenBank/DDBJ databases">
        <authorList>
            <person name="Nowell W R."/>
        </authorList>
    </citation>
    <scope>NUCLEOTIDE SEQUENCE</scope>
</reference>
<dbReference type="EMBL" id="CAJNOR010003199">
    <property type="protein sequence ID" value="CAF1388748.1"/>
    <property type="molecule type" value="Genomic_DNA"/>
</dbReference>
<evidence type="ECO:0008006" key="3">
    <source>
        <dbReference type="Google" id="ProtNLM"/>
    </source>
</evidence>
<dbReference type="Proteomes" id="UP000663828">
    <property type="component" value="Unassembled WGS sequence"/>
</dbReference>
<dbReference type="PANTHER" id="PTHR12277:SF81">
    <property type="entry name" value="PROTEIN ABHD13"/>
    <property type="match status" value="1"/>
</dbReference>
<evidence type="ECO:0000313" key="1">
    <source>
        <dbReference type="EMBL" id="CAF1388748.1"/>
    </source>
</evidence>
<gene>
    <name evidence="1" type="ORF">XAT740_LOCUS33482</name>
</gene>
<dbReference type="PANTHER" id="PTHR12277">
    <property type="entry name" value="ALPHA/BETA HYDROLASE DOMAIN-CONTAINING PROTEIN"/>
    <property type="match status" value="1"/>
</dbReference>